<evidence type="ECO:0000313" key="1">
    <source>
        <dbReference type="EMBL" id="RYP06448.1"/>
    </source>
</evidence>
<dbReference type="AlphaFoldDB" id="A0A4Q4TIR1"/>
<proteinExistence type="predicted"/>
<dbReference type="Proteomes" id="UP000293360">
    <property type="component" value="Unassembled WGS sequence"/>
</dbReference>
<accession>A0A4Q4TIR1</accession>
<dbReference type="EMBL" id="QJNU01000130">
    <property type="protein sequence ID" value="RYP06448.1"/>
    <property type="molecule type" value="Genomic_DNA"/>
</dbReference>
<keyword evidence="2" id="KW-1185">Reference proteome</keyword>
<comment type="caution">
    <text evidence="1">The sequence shown here is derived from an EMBL/GenBank/DDBJ whole genome shotgun (WGS) entry which is preliminary data.</text>
</comment>
<name>A0A4Q4TIR1_9PEZI</name>
<reference evidence="1 2" key="1">
    <citation type="submission" date="2018-06" db="EMBL/GenBank/DDBJ databases">
        <title>Complete Genomes of Monosporascus.</title>
        <authorList>
            <person name="Robinson A.J."/>
            <person name="Natvig D.O."/>
        </authorList>
    </citation>
    <scope>NUCLEOTIDE SEQUENCE [LARGE SCALE GENOMIC DNA]</scope>
    <source>
        <strain evidence="1 2">CBS 110550</strain>
    </source>
</reference>
<evidence type="ECO:0000313" key="2">
    <source>
        <dbReference type="Proteomes" id="UP000293360"/>
    </source>
</evidence>
<gene>
    <name evidence="1" type="ORF">DL764_003184</name>
</gene>
<organism evidence="1 2">
    <name type="scientific">Monosporascus ibericus</name>
    <dbReference type="NCBI Taxonomy" id="155417"/>
    <lineage>
        <taxon>Eukaryota</taxon>
        <taxon>Fungi</taxon>
        <taxon>Dikarya</taxon>
        <taxon>Ascomycota</taxon>
        <taxon>Pezizomycotina</taxon>
        <taxon>Sordariomycetes</taxon>
        <taxon>Xylariomycetidae</taxon>
        <taxon>Xylariales</taxon>
        <taxon>Xylariales incertae sedis</taxon>
        <taxon>Monosporascus</taxon>
    </lineage>
</organism>
<protein>
    <submittedName>
        <fullName evidence="1">Uncharacterized protein</fullName>
    </submittedName>
</protein>
<sequence length="100" mass="10522">MDVISFVVVLRIDGCRELDAGHLRVTEMWGALSAVAYDDELWAPSGGAVPRAVLAHHLARMGKFAQVLHTLDAALDPHADIEAVEAFDEADGANSPSGGG</sequence>